<sequence>MDVGADKLRREIQIILEDADLNTLSSKKVRQMLEALFKCDFTERKKEIDDILMSEITRRDTAQANNDEQEDNDDAEMETSDDEKPAPSHIKKKKKQQRRNNVNNNSTSNNQQIAKSDEELAMEIHQQENRPSLRHSRPIKSNIVSFKKTASVKSERRKTSYNKELDLSDQLASVVGGNQMPRSEVVKRMWAYFKEHNLLDPNNKQYVNCDETLAKLFGRKRIRAFGMLKDLTKHMSDPDKQ</sequence>
<comment type="caution">
    <text evidence="4">The sequence shown here is derived from an EMBL/GenBank/DDBJ whole genome shotgun (WGS) entry which is preliminary data.</text>
</comment>
<evidence type="ECO:0000313" key="6">
    <source>
        <dbReference type="Proteomes" id="UP000663855"/>
    </source>
</evidence>
<reference evidence="4" key="1">
    <citation type="submission" date="2021-02" db="EMBL/GenBank/DDBJ databases">
        <authorList>
            <person name="Nowell W R."/>
        </authorList>
    </citation>
    <scope>NUCLEOTIDE SEQUENCE</scope>
</reference>
<evidence type="ECO:0000259" key="2">
    <source>
        <dbReference type="PROSITE" id="PS51925"/>
    </source>
</evidence>
<dbReference type="EMBL" id="CAJNRE010017907">
    <property type="protein sequence ID" value="CAF2158173.1"/>
    <property type="molecule type" value="Genomic_DNA"/>
</dbReference>
<dbReference type="SUPFAM" id="SSF109715">
    <property type="entry name" value="DEK C-terminal domain"/>
    <property type="match status" value="1"/>
</dbReference>
<dbReference type="CDD" id="cd10567">
    <property type="entry name" value="SWIB-MDM2_like"/>
    <property type="match status" value="1"/>
</dbReference>
<evidence type="ECO:0008006" key="7">
    <source>
        <dbReference type="Google" id="ProtNLM"/>
    </source>
</evidence>
<dbReference type="Proteomes" id="UP000663824">
    <property type="component" value="Unassembled WGS sequence"/>
</dbReference>
<feature type="domain" description="DM2" evidence="2">
    <location>
        <begin position="160"/>
        <end position="237"/>
    </location>
</feature>
<evidence type="ECO:0000256" key="1">
    <source>
        <dbReference type="SAM" id="MobiDB-lite"/>
    </source>
</evidence>
<dbReference type="SUPFAM" id="SSF47592">
    <property type="entry name" value="SWIB/MDM2 domain"/>
    <property type="match status" value="1"/>
</dbReference>
<dbReference type="PANTHER" id="PTHR13844">
    <property type="entry name" value="SWI/SNF-RELATED MATRIX-ASSOCIATED ACTIN-DEPENDENT REGULATOR OF CHROMATIN SUBFAMILY D"/>
    <property type="match status" value="1"/>
</dbReference>
<proteinExistence type="predicted"/>
<dbReference type="InterPro" id="IPR003121">
    <property type="entry name" value="SWIB_MDM2_domain"/>
</dbReference>
<protein>
    <recommendedName>
        <fullName evidence="7">DM2 domain-containing protein</fullName>
    </recommendedName>
</protein>
<dbReference type="InterPro" id="IPR014876">
    <property type="entry name" value="DEK_C"/>
</dbReference>
<feature type="domain" description="DEK-C" evidence="3">
    <location>
        <begin position="2"/>
        <end position="57"/>
    </location>
</feature>
<dbReference type="InterPro" id="IPR019835">
    <property type="entry name" value="SWIB_domain"/>
</dbReference>
<dbReference type="PROSITE" id="PS51998">
    <property type="entry name" value="DEK_C"/>
    <property type="match status" value="1"/>
</dbReference>
<dbReference type="Gene3D" id="1.10.245.10">
    <property type="entry name" value="SWIB/MDM2 domain"/>
    <property type="match status" value="1"/>
</dbReference>
<evidence type="ECO:0000313" key="4">
    <source>
        <dbReference type="EMBL" id="CAF1456358.1"/>
    </source>
</evidence>
<dbReference type="EMBL" id="CAJNOV010011665">
    <property type="protein sequence ID" value="CAF1456358.1"/>
    <property type="molecule type" value="Genomic_DNA"/>
</dbReference>
<feature type="compositionally biased region" description="Acidic residues" evidence="1">
    <location>
        <begin position="67"/>
        <end position="81"/>
    </location>
</feature>
<dbReference type="SMART" id="SM00151">
    <property type="entry name" value="SWIB"/>
    <property type="match status" value="1"/>
</dbReference>
<feature type="compositionally biased region" description="Low complexity" evidence="1">
    <location>
        <begin position="99"/>
        <end position="112"/>
    </location>
</feature>
<dbReference type="Proteomes" id="UP000663855">
    <property type="component" value="Unassembled WGS sequence"/>
</dbReference>
<gene>
    <name evidence="4" type="ORF">CJN711_LOCUS24859</name>
    <name evidence="5" type="ORF">MBJ925_LOCUS32689</name>
</gene>
<dbReference type="PROSITE" id="PS51925">
    <property type="entry name" value="SWIB_MDM2"/>
    <property type="match status" value="1"/>
</dbReference>
<dbReference type="Pfam" id="PF02201">
    <property type="entry name" value="SWIB"/>
    <property type="match status" value="1"/>
</dbReference>
<dbReference type="InterPro" id="IPR036885">
    <property type="entry name" value="SWIB_MDM2_dom_sf"/>
</dbReference>
<evidence type="ECO:0000259" key="3">
    <source>
        <dbReference type="PROSITE" id="PS51998"/>
    </source>
</evidence>
<dbReference type="Gene3D" id="1.10.10.60">
    <property type="entry name" value="Homeodomain-like"/>
    <property type="match status" value="1"/>
</dbReference>
<dbReference type="Pfam" id="PF08766">
    <property type="entry name" value="DEK_C"/>
    <property type="match status" value="1"/>
</dbReference>
<feature type="region of interest" description="Disordered" evidence="1">
    <location>
        <begin position="59"/>
        <end position="113"/>
    </location>
</feature>
<dbReference type="AlphaFoldDB" id="A0A815PZZ6"/>
<organism evidence="4 6">
    <name type="scientific">Rotaria magnacalcarata</name>
    <dbReference type="NCBI Taxonomy" id="392030"/>
    <lineage>
        <taxon>Eukaryota</taxon>
        <taxon>Metazoa</taxon>
        <taxon>Spiralia</taxon>
        <taxon>Gnathifera</taxon>
        <taxon>Rotifera</taxon>
        <taxon>Eurotatoria</taxon>
        <taxon>Bdelloidea</taxon>
        <taxon>Philodinida</taxon>
        <taxon>Philodinidae</taxon>
        <taxon>Rotaria</taxon>
    </lineage>
</organism>
<accession>A0A815PZZ6</accession>
<name>A0A815PZZ6_9BILA</name>
<evidence type="ECO:0000313" key="5">
    <source>
        <dbReference type="EMBL" id="CAF2158173.1"/>
    </source>
</evidence>
<feature type="compositionally biased region" description="Basic residues" evidence="1">
    <location>
        <begin position="89"/>
        <end position="98"/>
    </location>
</feature>